<evidence type="ECO:0000256" key="1">
    <source>
        <dbReference type="ARBA" id="ARBA00004114"/>
    </source>
</evidence>
<gene>
    <name evidence="9" type="ORF">PPYR_11188</name>
</gene>
<dbReference type="InterPro" id="IPR027918">
    <property type="entry name" value="HYLS1_C_dom"/>
</dbReference>
<dbReference type="GO" id="GO:0097730">
    <property type="term" value="C:non-motile cilium"/>
    <property type="evidence" value="ECO:0007669"/>
    <property type="project" value="TreeGrafter"/>
</dbReference>
<comment type="similarity">
    <text evidence="3">Belongs to the HYLS1 family.</text>
</comment>
<keyword evidence="10" id="KW-1185">Reference proteome</keyword>
<dbReference type="EMBL" id="VVIM01000008">
    <property type="protein sequence ID" value="KAB0794349.1"/>
    <property type="molecule type" value="Genomic_DNA"/>
</dbReference>
<dbReference type="GO" id="GO:0060271">
    <property type="term" value="P:cilium assembly"/>
    <property type="evidence" value="ECO:0007669"/>
    <property type="project" value="TreeGrafter"/>
</dbReference>
<organism evidence="9 10">
    <name type="scientific">Photinus pyralis</name>
    <name type="common">Common eastern firefly</name>
    <name type="synonym">Lampyris pyralis</name>
    <dbReference type="NCBI Taxonomy" id="7054"/>
    <lineage>
        <taxon>Eukaryota</taxon>
        <taxon>Metazoa</taxon>
        <taxon>Ecdysozoa</taxon>
        <taxon>Arthropoda</taxon>
        <taxon>Hexapoda</taxon>
        <taxon>Insecta</taxon>
        <taxon>Pterygota</taxon>
        <taxon>Neoptera</taxon>
        <taxon>Endopterygota</taxon>
        <taxon>Coleoptera</taxon>
        <taxon>Polyphaga</taxon>
        <taxon>Elateriformia</taxon>
        <taxon>Elateroidea</taxon>
        <taxon>Lampyridae</taxon>
        <taxon>Lampyrinae</taxon>
        <taxon>Photinus</taxon>
    </lineage>
</organism>
<keyword evidence="5" id="KW-0970">Cilium biogenesis/degradation</keyword>
<sequence length="243" mass="27457">MALINPREVLEHLNELGFHNITREQLKVFLQDLKRLIKYESKSKEKENEPPCPCNSETTHYALPTKSWLTKQRELGRGKVLLEVNRPLPHCSADGNSTICSGKNSTRTSGPCSNLSPCGSHCVLYKTHGSSAPDILRIDDIVNPPSRAKSCESFCKPKNPVKYKRKTVIHPRAPPKITKCDPVTLYHKYQEQWKKYSIPGESDHADLRWSIRERLLGQPELVSSSSLETVSKKHSARSTCPCD</sequence>
<evidence type="ECO:0000256" key="7">
    <source>
        <dbReference type="ARBA" id="ARBA00023273"/>
    </source>
</evidence>
<keyword evidence="4" id="KW-0963">Cytoplasm</keyword>
<name>A0A5N4AAP2_PHOPY</name>
<evidence type="ECO:0000259" key="8">
    <source>
        <dbReference type="Pfam" id="PF15311"/>
    </source>
</evidence>
<keyword evidence="7" id="KW-0966">Cell projection</keyword>
<proteinExistence type="inferred from homology"/>
<dbReference type="Pfam" id="PF15311">
    <property type="entry name" value="HYLS1_C"/>
    <property type="match status" value="1"/>
</dbReference>
<dbReference type="AlphaFoldDB" id="A0A5N4AAP2"/>
<dbReference type="GO" id="GO:0005814">
    <property type="term" value="C:centriole"/>
    <property type="evidence" value="ECO:0007669"/>
    <property type="project" value="UniProtKB-SubCell"/>
</dbReference>
<protein>
    <recommendedName>
        <fullName evidence="8">Centriolar and ciliogenesis-associated protein HYLS1 C-terminal domain-containing protein</fullName>
    </recommendedName>
</protein>
<evidence type="ECO:0000313" key="10">
    <source>
        <dbReference type="Proteomes" id="UP000327044"/>
    </source>
</evidence>
<dbReference type="InParanoid" id="A0A5N4AAP2"/>
<feature type="domain" description="Centriolar and ciliogenesis-associated protein HYLS1 C-terminal" evidence="8">
    <location>
        <begin position="176"/>
        <end position="223"/>
    </location>
</feature>
<keyword evidence="6" id="KW-0206">Cytoskeleton</keyword>
<evidence type="ECO:0000256" key="6">
    <source>
        <dbReference type="ARBA" id="ARBA00023212"/>
    </source>
</evidence>
<reference evidence="9 10" key="1">
    <citation type="journal article" date="2018" name="Elife">
        <title>Firefly genomes illuminate parallel origins of bioluminescence in beetles.</title>
        <authorList>
            <person name="Fallon T.R."/>
            <person name="Lower S.E."/>
            <person name="Chang C.H."/>
            <person name="Bessho-Uehara M."/>
            <person name="Martin G.J."/>
            <person name="Bewick A.J."/>
            <person name="Behringer M."/>
            <person name="Debat H.J."/>
            <person name="Wong I."/>
            <person name="Day J.C."/>
            <person name="Suvorov A."/>
            <person name="Silva C.J."/>
            <person name="Stanger-Hall K.F."/>
            <person name="Hall D.W."/>
            <person name="Schmitz R.J."/>
            <person name="Nelson D.R."/>
            <person name="Lewis S.M."/>
            <person name="Shigenobu S."/>
            <person name="Bybee S.M."/>
            <person name="Larracuente A.M."/>
            <person name="Oba Y."/>
            <person name="Weng J.K."/>
        </authorList>
    </citation>
    <scope>NUCLEOTIDE SEQUENCE [LARGE SCALE GENOMIC DNA]</scope>
    <source>
        <strain evidence="9">1611_PpyrPB1</strain>
        <tissue evidence="9">Whole body</tissue>
    </source>
</reference>
<comment type="caution">
    <text evidence="9">The sequence shown here is derived from an EMBL/GenBank/DDBJ whole genome shotgun (WGS) entry which is preliminary data.</text>
</comment>
<evidence type="ECO:0000256" key="2">
    <source>
        <dbReference type="ARBA" id="ARBA00004138"/>
    </source>
</evidence>
<evidence type="ECO:0000256" key="4">
    <source>
        <dbReference type="ARBA" id="ARBA00022490"/>
    </source>
</evidence>
<dbReference type="OrthoDB" id="6343432at2759"/>
<dbReference type="PANTHER" id="PTHR34174:SF1">
    <property type="entry name" value="CENTRIOLAR AND CILIOGENESIS-ASSOCIATED PROTEIN HYLS1"/>
    <property type="match status" value="1"/>
</dbReference>
<evidence type="ECO:0000256" key="3">
    <source>
        <dbReference type="ARBA" id="ARBA00010091"/>
    </source>
</evidence>
<evidence type="ECO:0000313" key="9">
    <source>
        <dbReference type="EMBL" id="KAB0794349.1"/>
    </source>
</evidence>
<accession>A0A5N4AAP2</accession>
<dbReference type="InterPro" id="IPR052319">
    <property type="entry name" value="Centriolar_ciliogenesis_assoc"/>
</dbReference>
<dbReference type="Proteomes" id="UP000327044">
    <property type="component" value="Unassembled WGS sequence"/>
</dbReference>
<evidence type="ECO:0000256" key="5">
    <source>
        <dbReference type="ARBA" id="ARBA00022794"/>
    </source>
</evidence>
<dbReference type="PANTHER" id="PTHR34174">
    <property type="entry name" value="HYDROLETHALUS SYNDROME PROTEIN 1"/>
    <property type="match status" value="1"/>
</dbReference>
<comment type="subcellular location">
    <subcellularLocation>
        <location evidence="2">Cell projection</location>
        <location evidence="2">Cilium</location>
    </subcellularLocation>
    <subcellularLocation>
        <location evidence="1">Cytoplasm</location>
        <location evidence="1">Cytoskeleton</location>
        <location evidence="1">Microtubule organizing center</location>
        <location evidence="1">Centrosome</location>
        <location evidence="1">Centriole</location>
    </subcellularLocation>
</comment>